<gene>
    <name evidence="1" type="ORF">CR203_04850</name>
</gene>
<evidence type="ECO:0008006" key="3">
    <source>
        <dbReference type="Google" id="ProtNLM"/>
    </source>
</evidence>
<accession>A0A3A9KCI8</accession>
<dbReference type="AlphaFoldDB" id="A0A3A9KCI8"/>
<comment type="caution">
    <text evidence="1">The sequence shown here is derived from an EMBL/GenBank/DDBJ whole genome shotgun (WGS) entry which is preliminary data.</text>
</comment>
<sequence length="357" mass="41549">MAKVKEIYSEEFIERLADALHNSASSFNSENFYAAVYRDDWDDLEFKQRVRRLSTAMYETLPEEYEETLPILKEVATEFQGLSGIIFPDYVEQFGVKNWNASMHALEHFTKFSTSEFAIRAFLMADEDKMLKKMFQWSNDKNEHVRRLASEGCRPRLPWGQSLPSFKKNPMPLIPLLMNLIRDESLYVRKSVANNLNDITKAHPEVVINMVRNEFGKDERTDWILRHASRTLLKQANKEALALFGYEANELTQVRNLKLEDTNVAIGEALTYSFQIIAKGITKVRIEYAIDFVKKSEKRTRKIFKISETDLREGQIKTYTRSQSFQNMTTRTHYPGVHTISILINGAEKTRCDFKVN</sequence>
<dbReference type="SUPFAM" id="SSF48371">
    <property type="entry name" value="ARM repeat"/>
    <property type="match status" value="1"/>
</dbReference>
<evidence type="ECO:0000313" key="2">
    <source>
        <dbReference type="Proteomes" id="UP000281498"/>
    </source>
</evidence>
<dbReference type="Gene3D" id="1.25.40.290">
    <property type="entry name" value="ARM repeat domains"/>
    <property type="match status" value="1"/>
</dbReference>
<dbReference type="RefSeq" id="WP_110936004.1">
    <property type="nucleotide sequence ID" value="NZ_KZ614146.1"/>
</dbReference>
<dbReference type="OrthoDB" id="9797162at2"/>
<proteinExistence type="predicted"/>
<dbReference type="InterPro" id="IPR016024">
    <property type="entry name" value="ARM-type_fold"/>
</dbReference>
<protein>
    <recommendedName>
        <fullName evidence="3">DNA alkylation repair protein</fullName>
    </recommendedName>
</protein>
<keyword evidence="2" id="KW-1185">Reference proteome</keyword>
<name>A0A3A9KCI8_9BACI</name>
<evidence type="ECO:0000313" key="1">
    <source>
        <dbReference type="EMBL" id="RKL69358.1"/>
    </source>
</evidence>
<organism evidence="1 2">
    <name type="scientific">Salipaludibacillus neizhouensis</name>
    <dbReference type="NCBI Taxonomy" id="885475"/>
    <lineage>
        <taxon>Bacteria</taxon>
        <taxon>Bacillati</taxon>
        <taxon>Bacillota</taxon>
        <taxon>Bacilli</taxon>
        <taxon>Bacillales</taxon>
        <taxon>Bacillaceae</taxon>
    </lineage>
</organism>
<dbReference type="InterPro" id="IPR021133">
    <property type="entry name" value="HEAT_type_2"/>
</dbReference>
<reference evidence="1 2" key="1">
    <citation type="submission" date="2017-10" db="EMBL/GenBank/DDBJ databases">
        <title>Bacillus sp. nov., a halophilic bacterium isolated from a Keqin Lake.</title>
        <authorList>
            <person name="Wang H."/>
        </authorList>
    </citation>
    <scope>NUCLEOTIDE SEQUENCE [LARGE SCALE GENOMIC DNA]</scope>
    <source>
        <strain evidence="1 2">KCTC 13187</strain>
    </source>
</reference>
<dbReference type="Pfam" id="PF08713">
    <property type="entry name" value="DNA_alkylation"/>
    <property type="match status" value="1"/>
</dbReference>
<dbReference type="EMBL" id="PDOE01000001">
    <property type="protein sequence ID" value="RKL69358.1"/>
    <property type="molecule type" value="Genomic_DNA"/>
</dbReference>
<dbReference type="PROSITE" id="PS50077">
    <property type="entry name" value="HEAT_REPEAT"/>
    <property type="match status" value="1"/>
</dbReference>
<dbReference type="InterPro" id="IPR014825">
    <property type="entry name" value="DNA_alkylation"/>
</dbReference>
<dbReference type="Proteomes" id="UP000281498">
    <property type="component" value="Unassembled WGS sequence"/>
</dbReference>